<feature type="transmembrane region" description="Helical" evidence="1">
    <location>
        <begin position="44"/>
        <end position="64"/>
    </location>
</feature>
<keyword evidence="3" id="KW-1185">Reference proteome</keyword>
<feature type="transmembrane region" description="Helical" evidence="1">
    <location>
        <begin position="76"/>
        <end position="94"/>
    </location>
</feature>
<comment type="caution">
    <text evidence="2">The sequence shown here is derived from an EMBL/GenBank/DDBJ whole genome shotgun (WGS) entry which is preliminary data.</text>
</comment>
<sequence>METQLLIKIVHMSSVALAMLIFVLRATTLFVGTVNQQPNPKGRVAFVALQHLSYTVLVLTGVVLLVMKDFQVQPWFYAKIILFLVLLSTQIKAYKRDESITLQQRHAGVGIGALVFLAILVLVMIKPTF</sequence>
<evidence type="ECO:0000313" key="2">
    <source>
        <dbReference type="EMBL" id="EPF69930.1"/>
    </source>
</evidence>
<dbReference type="InterPro" id="IPR007360">
    <property type="entry name" value="SirB"/>
</dbReference>
<keyword evidence="1" id="KW-0472">Membrane</keyword>
<evidence type="ECO:0000313" key="3">
    <source>
        <dbReference type="Proteomes" id="UP000014568"/>
    </source>
</evidence>
<keyword evidence="1" id="KW-1133">Transmembrane helix</keyword>
<dbReference type="PIRSF" id="PIRSF005610">
    <property type="entry name" value="SirB"/>
    <property type="match status" value="1"/>
</dbReference>
<accession>S3MPT1</accession>
<dbReference type="Proteomes" id="UP000014568">
    <property type="component" value="Unassembled WGS sequence"/>
</dbReference>
<dbReference type="EMBL" id="ATGI01000039">
    <property type="protein sequence ID" value="EPF69930.1"/>
    <property type="molecule type" value="Genomic_DNA"/>
</dbReference>
<dbReference type="Pfam" id="PF04247">
    <property type="entry name" value="SirB"/>
    <property type="match status" value="1"/>
</dbReference>
<keyword evidence="1" id="KW-0812">Transmembrane</keyword>
<dbReference type="HOGENOM" id="CLU_1933403_0_0_6"/>
<reference evidence="2 3" key="1">
    <citation type="submission" date="2013-06" db="EMBL/GenBank/DDBJ databases">
        <title>The Genome Sequence of Acinetobacter rudis CIP 110305.</title>
        <authorList>
            <consortium name="The Broad Institute Genome Sequencing Platform"/>
            <consortium name="The Broad Institute Genome Sequencing Center for Infectious Disease"/>
            <person name="Cerqueira G."/>
            <person name="Feldgarden M."/>
            <person name="Courvalin P."/>
            <person name="Perichon B."/>
            <person name="Grillot-Courvalin C."/>
            <person name="Clermont D."/>
            <person name="Rocha E."/>
            <person name="Yoon E.-J."/>
            <person name="Nemec A."/>
            <person name="Young S.K."/>
            <person name="Zeng Q."/>
            <person name="Gargeya S."/>
            <person name="Fitzgerald M."/>
            <person name="Abouelleil A."/>
            <person name="Alvarado L."/>
            <person name="Berlin A.M."/>
            <person name="Chapman S.B."/>
            <person name="Dewar J."/>
            <person name="Goldberg J."/>
            <person name="Griggs A."/>
            <person name="Gujja S."/>
            <person name="Hansen M."/>
            <person name="Howarth C."/>
            <person name="Imamovic A."/>
            <person name="Larimer J."/>
            <person name="McCowan C."/>
            <person name="Murphy C."/>
            <person name="Pearson M."/>
            <person name="Priest M."/>
            <person name="Roberts A."/>
            <person name="Saif S."/>
            <person name="Shea T."/>
            <person name="Sykes S."/>
            <person name="Wortman J."/>
            <person name="Nusbaum C."/>
            <person name="Birren B."/>
        </authorList>
    </citation>
    <scope>NUCLEOTIDE SEQUENCE [LARGE SCALE GENOMIC DNA]</scope>
    <source>
        <strain evidence="2 3">CIP 110305</strain>
    </source>
</reference>
<dbReference type="eggNOG" id="ENOG5033FWP">
    <property type="taxonomic scope" value="Bacteria"/>
</dbReference>
<evidence type="ECO:0008006" key="4">
    <source>
        <dbReference type="Google" id="ProtNLM"/>
    </source>
</evidence>
<feature type="transmembrane region" description="Helical" evidence="1">
    <location>
        <begin position="12"/>
        <end position="32"/>
    </location>
</feature>
<dbReference type="STRING" id="632955.GCA_000829675_02702"/>
<dbReference type="AlphaFoldDB" id="S3MPT1"/>
<evidence type="ECO:0000256" key="1">
    <source>
        <dbReference type="SAM" id="Phobius"/>
    </source>
</evidence>
<gene>
    <name evidence="2" type="ORF">F945_03492</name>
</gene>
<dbReference type="PATRIC" id="fig|421052.3.peg.3424"/>
<proteinExistence type="predicted"/>
<name>S3MPT1_9GAMM</name>
<dbReference type="RefSeq" id="WP_016657852.1">
    <property type="nucleotide sequence ID" value="NZ_KE340355.1"/>
</dbReference>
<protein>
    <recommendedName>
        <fullName evidence="4">Invasion protein expression up-regulator SirB</fullName>
    </recommendedName>
</protein>
<dbReference type="OrthoDB" id="6713299at2"/>
<feature type="transmembrane region" description="Helical" evidence="1">
    <location>
        <begin position="106"/>
        <end position="125"/>
    </location>
</feature>
<organism evidence="2 3">
    <name type="scientific">Acinetobacter rudis CIP 110305</name>
    <dbReference type="NCBI Taxonomy" id="421052"/>
    <lineage>
        <taxon>Bacteria</taxon>
        <taxon>Pseudomonadati</taxon>
        <taxon>Pseudomonadota</taxon>
        <taxon>Gammaproteobacteria</taxon>
        <taxon>Moraxellales</taxon>
        <taxon>Moraxellaceae</taxon>
        <taxon>Acinetobacter</taxon>
    </lineage>
</organism>